<evidence type="ECO:0000256" key="1">
    <source>
        <dbReference type="ARBA" id="ARBA00022837"/>
    </source>
</evidence>
<comment type="caution">
    <text evidence="4">The sequence shown here is derived from an EMBL/GenBank/DDBJ whole genome shotgun (WGS) entry which is preliminary data.</text>
</comment>
<evidence type="ECO:0000313" key="5">
    <source>
        <dbReference type="Proteomes" id="UP001085076"/>
    </source>
</evidence>
<dbReference type="Gene3D" id="1.10.238.10">
    <property type="entry name" value="EF-hand"/>
    <property type="match status" value="2"/>
</dbReference>
<dbReference type="Pfam" id="PF13202">
    <property type="entry name" value="EF-hand_5"/>
    <property type="match status" value="1"/>
</dbReference>
<proteinExistence type="predicted"/>
<name>A0A9D5CT36_9LILI</name>
<dbReference type="InterPro" id="IPR002048">
    <property type="entry name" value="EF_hand_dom"/>
</dbReference>
<reference evidence="4" key="1">
    <citation type="submission" date="2021-03" db="EMBL/GenBank/DDBJ databases">
        <authorList>
            <person name="Li Z."/>
            <person name="Yang C."/>
        </authorList>
    </citation>
    <scope>NUCLEOTIDE SEQUENCE</scope>
    <source>
        <strain evidence="4">Dzin_1.0</strain>
        <tissue evidence="4">Leaf</tissue>
    </source>
</reference>
<organism evidence="4 5">
    <name type="scientific">Dioscorea zingiberensis</name>
    <dbReference type="NCBI Taxonomy" id="325984"/>
    <lineage>
        <taxon>Eukaryota</taxon>
        <taxon>Viridiplantae</taxon>
        <taxon>Streptophyta</taxon>
        <taxon>Embryophyta</taxon>
        <taxon>Tracheophyta</taxon>
        <taxon>Spermatophyta</taxon>
        <taxon>Magnoliopsida</taxon>
        <taxon>Liliopsida</taxon>
        <taxon>Dioscoreales</taxon>
        <taxon>Dioscoreaceae</taxon>
        <taxon>Dioscorea</taxon>
    </lineage>
</organism>
<keyword evidence="1" id="KW-0106">Calcium</keyword>
<dbReference type="CDD" id="cd00051">
    <property type="entry name" value="EFh"/>
    <property type="match status" value="1"/>
</dbReference>
<protein>
    <recommendedName>
        <fullName evidence="3">EF-hand domain-containing protein</fullName>
    </recommendedName>
</protein>
<keyword evidence="5" id="KW-1185">Reference proteome</keyword>
<feature type="compositionally biased region" description="Low complexity" evidence="2">
    <location>
        <begin position="30"/>
        <end position="60"/>
    </location>
</feature>
<dbReference type="SUPFAM" id="SSF47473">
    <property type="entry name" value="EF-hand"/>
    <property type="match status" value="1"/>
</dbReference>
<dbReference type="InterPro" id="IPR011992">
    <property type="entry name" value="EF-hand-dom_pair"/>
</dbReference>
<feature type="region of interest" description="Disordered" evidence="2">
    <location>
        <begin position="17"/>
        <end position="78"/>
    </location>
</feature>
<sequence length="194" mass="20684">MKVISFPTLFASIENKLSNKTKKKKKNPKSPRSISRADASSSSSSTSSSSEDSVSSIHRSSTPKTVLPESPSSDLFDRDKITMSDLETVLRRLGHSSVSDEELSLMLAEVDQLADDGCVTLDALAPKSSGLGDLRDAFAVFDADGDGRISAEELLGIFLALGDDACTLDHRRADDRRRGTAAATALSISTTLFA</sequence>
<dbReference type="EMBL" id="JAGGNH010000003">
    <property type="protein sequence ID" value="KAJ0978027.1"/>
    <property type="molecule type" value="Genomic_DNA"/>
</dbReference>
<dbReference type="AlphaFoldDB" id="A0A9D5CT36"/>
<evidence type="ECO:0000313" key="4">
    <source>
        <dbReference type="EMBL" id="KAJ0978027.1"/>
    </source>
</evidence>
<dbReference type="GO" id="GO:0005509">
    <property type="term" value="F:calcium ion binding"/>
    <property type="evidence" value="ECO:0007669"/>
    <property type="project" value="InterPro"/>
</dbReference>
<dbReference type="InterPro" id="IPR018247">
    <property type="entry name" value="EF_Hand_1_Ca_BS"/>
</dbReference>
<dbReference type="PROSITE" id="PS00018">
    <property type="entry name" value="EF_HAND_1"/>
    <property type="match status" value="1"/>
</dbReference>
<accession>A0A9D5CT36</accession>
<gene>
    <name evidence="4" type="ORF">J5N97_013501</name>
</gene>
<dbReference type="PROSITE" id="PS50222">
    <property type="entry name" value="EF_HAND_2"/>
    <property type="match status" value="1"/>
</dbReference>
<evidence type="ECO:0000259" key="3">
    <source>
        <dbReference type="PROSITE" id="PS50222"/>
    </source>
</evidence>
<dbReference type="Proteomes" id="UP001085076">
    <property type="component" value="Miscellaneous, Linkage group lg03"/>
</dbReference>
<evidence type="ECO:0000256" key="2">
    <source>
        <dbReference type="SAM" id="MobiDB-lite"/>
    </source>
</evidence>
<dbReference type="SMART" id="SM00054">
    <property type="entry name" value="EFh"/>
    <property type="match status" value="1"/>
</dbReference>
<feature type="domain" description="EF-hand" evidence="3">
    <location>
        <begin position="129"/>
        <end position="164"/>
    </location>
</feature>
<reference evidence="4" key="2">
    <citation type="journal article" date="2022" name="Hortic Res">
        <title>The genome of Dioscorea zingiberensis sheds light on the biosynthesis, origin and evolution of the medicinally important diosgenin saponins.</title>
        <authorList>
            <person name="Li Y."/>
            <person name="Tan C."/>
            <person name="Li Z."/>
            <person name="Guo J."/>
            <person name="Li S."/>
            <person name="Chen X."/>
            <person name="Wang C."/>
            <person name="Dai X."/>
            <person name="Yang H."/>
            <person name="Song W."/>
            <person name="Hou L."/>
            <person name="Xu J."/>
            <person name="Tong Z."/>
            <person name="Xu A."/>
            <person name="Yuan X."/>
            <person name="Wang W."/>
            <person name="Yang Q."/>
            <person name="Chen L."/>
            <person name="Sun Z."/>
            <person name="Wang K."/>
            <person name="Pan B."/>
            <person name="Chen J."/>
            <person name="Bao Y."/>
            <person name="Liu F."/>
            <person name="Qi X."/>
            <person name="Gang D.R."/>
            <person name="Wen J."/>
            <person name="Li J."/>
        </authorList>
    </citation>
    <scope>NUCLEOTIDE SEQUENCE</scope>
    <source>
        <strain evidence="4">Dzin_1.0</strain>
    </source>
</reference>
<feature type="compositionally biased region" description="Basic residues" evidence="2">
    <location>
        <begin position="19"/>
        <end position="29"/>
    </location>
</feature>